<dbReference type="SMART" id="SM00558">
    <property type="entry name" value="JmjC"/>
    <property type="match status" value="1"/>
</dbReference>
<feature type="domain" description="JmjC" evidence="5">
    <location>
        <begin position="656"/>
        <end position="890"/>
    </location>
</feature>
<accession>A0A814GR27</accession>
<proteinExistence type="predicted"/>
<dbReference type="Gene3D" id="2.60.120.650">
    <property type="entry name" value="Cupin"/>
    <property type="match status" value="1"/>
</dbReference>
<dbReference type="InterPro" id="IPR003347">
    <property type="entry name" value="JmjC_dom"/>
</dbReference>
<dbReference type="GO" id="GO:0032454">
    <property type="term" value="F:histone H3K9 demethylase activity"/>
    <property type="evidence" value="ECO:0007669"/>
    <property type="project" value="InterPro"/>
</dbReference>
<gene>
    <name evidence="6" type="ORF">EDS130_LOCUS14820</name>
</gene>
<evidence type="ECO:0000313" key="7">
    <source>
        <dbReference type="Proteomes" id="UP000663852"/>
    </source>
</evidence>
<dbReference type="GO" id="GO:0000118">
    <property type="term" value="C:histone deacetylase complex"/>
    <property type="evidence" value="ECO:0007669"/>
    <property type="project" value="TreeGrafter"/>
</dbReference>
<feature type="compositionally biased region" description="Polar residues" evidence="4">
    <location>
        <begin position="181"/>
        <end position="195"/>
    </location>
</feature>
<dbReference type="AlphaFoldDB" id="A0A814GR27"/>
<evidence type="ECO:0000256" key="3">
    <source>
        <dbReference type="ARBA" id="ARBA00023242"/>
    </source>
</evidence>
<dbReference type="PROSITE" id="PS51184">
    <property type="entry name" value="JMJC"/>
    <property type="match status" value="1"/>
</dbReference>
<keyword evidence="2" id="KW-0479">Metal-binding</keyword>
<evidence type="ECO:0000259" key="5">
    <source>
        <dbReference type="PROSITE" id="PS51184"/>
    </source>
</evidence>
<comment type="subcellular location">
    <subcellularLocation>
        <location evidence="1">Nucleus</location>
    </subcellularLocation>
</comment>
<evidence type="ECO:0000256" key="1">
    <source>
        <dbReference type="ARBA" id="ARBA00004123"/>
    </source>
</evidence>
<evidence type="ECO:0000256" key="4">
    <source>
        <dbReference type="SAM" id="MobiDB-lite"/>
    </source>
</evidence>
<dbReference type="PANTHER" id="PTHR12549">
    <property type="entry name" value="JMJC DOMAIN-CONTAINING HISTONE DEMETHYLATION PROTEIN"/>
    <property type="match status" value="1"/>
</dbReference>
<dbReference type="GO" id="GO:0031490">
    <property type="term" value="F:chromatin DNA binding"/>
    <property type="evidence" value="ECO:0007669"/>
    <property type="project" value="TreeGrafter"/>
</dbReference>
<dbReference type="GO" id="GO:0006357">
    <property type="term" value="P:regulation of transcription by RNA polymerase II"/>
    <property type="evidence" value="ECO:0007669"/>
    <property type="project" value="TreeGrafter"/>
</dbReference>
<dbReference type="GO" id="GO:0000785">
    <property type="term" value="C:chromatin"/>
    <property type="evidence" value="ECO:0007669"/>
    <property type="project" value="TreeGrafter"/>
</dbReference>
<organism evidence="6 7">
    <name type="scientific">Adineta ricciae</name>
    <name type="common">Rotifer</name>
    <dbReference type="NCBI Taxonomy" id="249248"/>
    <lineage>
        <taxon>Eukaryota</taxon>
        <taxon>Metazoa</taxon>
        <taxon>Spiralia</taxon>
        <taxon>Gnathifera</taxon>
        <taxon>Rotifera</taxon>
        <taxon>Eurotatoria</taxon>
        <taxon>Bdelloidea</taxon>
        <taxon>Adinetida</taxon>
        <taxon>Adinetidae</taxon>
        <taxon>Adineta</taxon>
    </lineage>
</organism>
<dbReference type="GO" id="GO:0046872">
    <property type="term" value="F:metal ion binding"/>
    <property type="evidence" value="ECO:0007669"/>
    <property type="project" value="UniProtKB-KW"/>
</dbReference>
<evidence type="ECO:0000313" key="6">
    <source>
        <dbReference type="EMBL" id="CAF0999696.1"/>
    </source>
</evidence>
<dbReference type="OrthoDB" id="1667110at2759"/>
<protein>
    <recommendedName>
        <fullName evidence="5">JmjC domain-containing protein</fullName>
    </recommendedName>
</protein>
<comment type="caution">
    <text evidence="6">The sequence shown here is derived from an EMBL/GenBank/DDBJ whole genome shotgun (WGS) entry which is preliminary data.</text>
</comment>
<feature type="region of interest" description="Disordered" evidence="4">
    <location>
        <begin position="147"/>
        <end position="203"/>
    </location>
</feature>
<evidence type="ECO:0000256" key="2">
    <source>
        <dbReference type="ARBA" id="ARBA00022723"/>
    </source>
</evidence>
<dbReference type="Pfam" id="PF02373">
    <property type="entry name" value="JmjC"/>
    <property type="match status" value="1"/>
</dbReference>
<feature type="compositionally biased region" description="Basic and acidic residues" evidence="4">
    <location>
        <begin position="152"/>
        <end position="165"/>
    </location>
</feature>
<sequence length="928" mass="106568">MLLSKSNSSDSNYRTTTTTTTTTTVQTNTACDQSSNVSDSGVKSIVPDNSSNDSCVSKLISHKEYDLLTSQTNDNETTFNYELSSFITKVEQVSDILTIDSTTNTNQDKHPLAIIKKPSRSSPILHRLLLSPTKPAKILTTGNISSPQHVLADNHTDEYRNDKSPQYRPRHSSVYPFDKPSTPSENILNKTSSIPRKSCRSPVYTRRSQQQRFKIINTKCDPESLLFQPIALLSLDTNGNLLQSDHRQVNSSNKNKRALESSCSEQILIKRRHQKSIPIIIVQRHYCVTYPTNIQRCVDCQTIDPPDLTMHLSGCRFQYCRTLQYLGDDRYEVDGFTTPDKAKSQDLEHIVVPNSSDQPALSFISANYVLTQISKLFCLMLAYEQAQQSIQTEKQIIWKRYVSGWREVCDECLTTLFNYHYMCKQCGYMVCIECLNEFAQMTPEKRKKLKRACMHQNSFCLSEFIPWNILTKLRLDCIDYLSKLRIDYSIRFHHSSRNENLSIFIKSLKMKRLYEIRDIQKTWSAIDCDYDSNIEFYCNGRLPVFNEWHSENAKCFFQRVWAASCPVLVKRVHRNLSKTLWHPNAFKGHMLDHRDTPALWDCETLTPIPTNETILTQFWDGFEHLDVRLRDPEHGGRMRILKLKDWPTKKDFASVFPTRLHDLMTNIPFGDYTRRSYQYDGITYHGGVLNIVERLPACLVKPDLGPKLYIAYSQLISQSSRKAGTTNLHIDVSDAINVLVYVGVGGHGEDGCDTEEELRQVEQEILQSNIDEVQLQRLRSGERPGALWHLFRSDDAMKIREYISRTKRKVAGTDSIHDQTAYLEKEDLANLKSSCQVEVYPIVQFLGDAIFIPSGAPHQVKNLHSCIKIAEDFVSPENLDRCLITTNEFRSLSNTHTNHADILQAKNILFYTTRDALHSLSESHEPRS</sequence>
<reference evidence="6" key="1">
    <citation type="submission" date="2021-02" db="EMBL/GenBank/DDBJ databases">
        <authorList>
            <person name="Nowell W R."/>
        </authorList>
    </citation>
    <scope>NUCLEOTIDE SEQUENCE</scope>
</reference>
<dbReference type="SUPFAM" id="SSF51197">
    <property type="entry name" value="Clavaminate synthase-like"/>
    <property type="match status" value="1"/>
</dbReference>
<dbReference type="Proteomes" id="UP000663852">
    <property type="component" value="Unassembled WGS sequence"/>
</dbReference>
<dbReference type="GO" id="GO:0003712">
    <property type="term" value="F:transcription coregulator activity"/>
    <property type="evidence" value="ECO:0007669"/>
    <property type="project" value="TreeGrafter"/>
</dbReference>
<dbReference type="PANTHER" id="PTHR12549:SF38">
    <property type="entry name" value="JMJC DOMAIN-CONTAINING HISTONE DEMETHYLASE 2, ISOFORM A"/>
    <property type="match status" value="1"/>
</dbReference>
<dbReference type="InterPro" id="IPR045109">
    <property type="entry name" value="LSDs-like"/>
</dbReference>
<feature type="compositionally biased region" description="Polar residues" evidence="4">
    <location>
        <begin position="1"/>
        <end position="14"/>
    </location>
</feature>
<dbReference type="EMBL" id="CAJNOJ010000061">
    <property type="protein sequence ID" value="CAF0999696.1"/>
    <property type="molecule type" value="Genomic_DNA"/>
</dbReference>
<name>A0A814GR27_ADIRI</name>
<keyword evidence="3" id="KW-0539">Nucleus</keyword>
<feature type="region of interest" description="Disordered" evidence="4">
    <location>
        <begin position="1"/>
        <end position="21"/>
    </location>
</feature>